<proteinExistence type="predicted"/>
<dbReference type="EMBL" id="SHKW01000001">
    <property type="protein sequence ID" value="RZU41256.1"/>
    <property type="molecule type" value="Genomic_DNA"/>
</dbReference>
<dbReference type="Proteomes" id="UP000292958">
    <property type="component" value="Unassembled WGS sequence"/>
</dbReference>
<organism evidence="2 3">
    <name type="scientific">Edaphobacter modestus</name>
    <dbReference type="NCBI Taxonomy" id="388466"/>
    <lineage>
        <taxon>Bacteria</taxon>
        <taxon>Pseudomonadati</taxon>
        <taxon>Acidobacteriota</taxon>
        <taxon>Terriglobia</taxon>
        <taxon>Terriglobales</taxon>
        <taxon>Acidobacteriaceae</taxon>
        <taxon>Edaphobacter</taxon>
    </lineage>
</organism>
<sequence length="133" mass="14884">MIALLAEGVPAECMVGTFNSHGWMALAVTGVGLVGAIYSLSKGFEWLREEADCKRDQKEAPDRRTAKNWLLGLWVLLPPAWFFIEYIFLYRHFGKPACFESFKYAQELAGKGWAGMVAVLSGLYFGKEILGKE</sequence>
<keyword evidence="3" id="KW-1185">Reference proteome</keyword>
<dbReference type="OrthoDB" id="121352at2"/>
<keyword evidence="1" id="KW-1133">Transmembrane helix</keyword>
<keyword evidence="1" id="KW-0812">Transmembrane</keyword>
<dbReference type="AlphaFoldDB" id="A0A4V2G4K4"/>
<comment type="caution">
    <text evidence="2">The sequence shown here is derived from an EMBL/GenBank/DDBJ whole genome shotgun (WGS) entry which is preliminary data.</text>
</comment>
<evidence type="ECO:0000313" key="2">
    <source>
        <dbReference type="EMBL" id="RZU41256.1"/>
    </source>
</evidence>
<evidence type="ECO:0000256" key="1">
    <source>
        <dbReference type="SAM" id="Phobius"/>
    </source>
</evidence>
<protein>
    <submittedName>
        <fullName evidence="2">Uncharacterized protein</fullName>
    </submittedName>
</protein>
<keyword evidence="1" id="KW-0472">Membrane</keyword>
<gene>
    <name evidence="2" type="ORF">BDD14_2763</name>
</gene>
<reference evidence="2 3" key="1">
    <citation type="submission" date="2019-02" db="EMBL/GenBank/DDBJ databases">
        <title>Genomic Encyclopedia of Archaeal and Bacterial Type Strains, Phase II (KMG-II): from individual species to whole genera.</title>
        <authorList>
            <person name="Goeker M."/>
        </authorList>
    </citation>
    <scope>NUCLEOTIDE SEQUENCE [LARGE SCALE GENOMIC DNA]</scope>
    <source>
        <strain evidence="2 3">DSM 18101</strain>
    </source>
</reference>
<feature type="transmembrane region" description="Helical" evidence="1">
    <location>
        <begin position="68"/>
        <end position="88"/>
    </location>
</feature>
<accession>A0A4V2G4K4</accession>
<name>A0A4V2G4K4_9BACT</name>
<evidence type="ECO:0000313" key="3">
    <source>
        <dbReference type="Proteomes" id="UP000292958"/>
    </source>
</evidence>
<dbReference type="RefSeq" id="WP_130419194.1">
    <property type="nucleotide sequence ID" value="NZ_SHKW01000001.1"/>
</dbReference>
<feature type="transmembrane region" description="Helical" evidence="1">
    <location>
        <begin position="20"/>
        <end position="40"/>
    </location>
</feature>